<feature type="transmembrane region" description="Helical" evidence="7">
    <location>
        <begin position="168"/>
        <end position="191"/>
    </location>
</feature>
<dbReference type="AlphaFoldDB" id="A0A6G1I3C8"/>
<dbReference type="Pfam" id="PF25147">
    <property type="entry name" value="Ribophorin_II_C"/>
    <property type="match status" value="1"/>
</dbReference>
<keyword evidence="4" id="KW-0256">Endoplasmic reticulum</keyword>
<feature type="domain" description="Ribophorin II C-terminal" evidence="8">
    <location>
        <begin position="123"/>
        <end position="226"/>
    </location>
</feature>
<keyword evidence="2 7" id="KW-0812">Transmembrane</keyword>
<dbReference type="PANTHER" id="PTHR12640:SF0">
    <property type="entry name" value="DOLICHYL-DIPHOSPHOOLIGOSACCHARIDE--PROTEIN GLYCOSYLTRANSFERASE SUBUNIT 2"/>
    <property type="match status" value="1"/>
</dbReference>
<reference evidence="9" key="1">
    <citation type="journal article" date="2020" name="Stud. Mycol.">
        <title>101 Dothideomycetes genomes: a test case for predicting lifestyles and emergence of pathogens.</title>
        <authorList>
            <person name="Haridas S."/>
            <person name="Albert R."/>
            <person name="Binder M."/>
            <person name="Bloem J."/>
            <person name="Labutti K."/>
            <person name="Salamov A."/>
            <person name="Andreopoulos B."/>
            <person name="Baker S."/>
            <person name="Barry K."/>
            <person name="Bills G."/>
            <person name="Bluhm B."/>
            <person name="Cannon C."/>
            <person name="Castanera R."/>
            <person name="Culley D."/>
            <person name="Daum C."/>
            <person name="Ezra D."/>
            <person name="Gonzalez J."/>
            <person name="Henrissat B."/>
            <person name="Kuo A."/>
            <person name="Liang C."/>
            <person name="Lipzen A."/>
            <person name="Lutzoni F."/>
            <person name="Magnuson J."/>
            <person name="Mondo S."/>
            <person name="Nolan M."/>
            <person name="Ohm R."/>
            <person name="Pangilinan J."/>
            <person name="Park H.-J."/>
            <person name="Ramirez L."/>
            <person name="Alfaro M."/>
            <person name="Sun H."/>
            <person name="Tritt A."/>
            <person name="Yoshinaga Y."/>
            <person name="Zwiers L.-H."/>
            <person name="Turgeon B."/>
            <person name="Goodwin S."/>
            <person name="Spatafora J."/>
            <person name="Crous P."/>
            <person name="Grigoriev I."/>
        </authorList>
    </citation>
    <scope>NUCLEOTIDE SEQUENCE</scope>
    <source>
        <strain evidence="9">CBS 262.69</strain>
    </source>
</reference>
<gene>
    <name evidence="9" type="ORF">EJ06DRAFT_472969</name>
</gene>
<dbReference type="PANTHER" id="PTHR12640">
    <property type="entry name" value="RIBOPHORIN II"/>
    <property type="match status" value="1"/>
</dbReference>
<evidence type="ECO:0000313" key="9">
    <source>
        <dbReference type="EMBL" id="KAF2402694.1"/>
    </source>
</evidence>
<feature type="transmembrane region" description="Helical" evidence="7">
    <location>
        <begin position="197"/>
        <end position="220"/>
    </location>
</feature>
<evidence type="ECO:0000256" key="6">
    <source>
        <dbReference type="ARBA" id="ARBA00023136"/>
    </source>
</evidence>
<evidence type="ECO:0000313" key="10">
    <source>
        <dbReference type="Proteomes" id="UP000799640"/>
    </source>
</evidence>
<feature type="non-terminal residue" evidence="9">
    <location>
        <position position="1"/>
    </location>
</feature>
<proteinExistence type="predicted"/>
<keyword evidence="3" id="KW-0732">Signal</keyword>
<keyword evidence="5 7" id="KW-1133">Transmembrane helix</keyword>
<sequence length="231" mass="24208">ISLGSNDALKLLLTVTNGGKARKPHQAFLTLVEPTTGLEESYPFTIKESGKAKVDLTHAALPPQFLRASKPLTAKIVIGSFGASTPYASPAFSLSISLDPSAPLASPPAQPRYAAQPHITHTFRADPQSPPKVITLVFLLAVMSALPILLGAWAALGANLNDLPAALNAAPISSTAFFGSVVAMEAVFFAYYTSWNLFQTLPVAGVVGVVAFVSGSRALTEVQGRRLAGKR</sequence>
<evidence type="ECO:0000256" key="7">
    <source>
        <dbReference type="SAM" id="Phobius"/>
    </source>
</evidence>
<keyword evidence="10" id="KW-1185">Reference proteome</keyword>
<evidence type="ECO:0000259" key="8">
    <source>
        <dbReference type="Pfam" id="PF25147"/>
    </source>
</evidence>
<evidence type="ECO:0000256" key="3">
    <source>
        <dbReference type="ARBA" id="ARBA00022729"/>
    </source>
</evidence>
<evidence type="ECO:0000256" key="1">
    <source>
        <dbReference type="ARBA" id="ARBA00004477"/>
    </source>
</evidence>
<evidence type="ECO:0000256" key="2">
    <source>
        <dbReference type="ARBA" id="ARBA00022692"/>
    </source>
</evidence>
<dbReference type="UniPathway" id="UPA00378"/>
<dbReference type="EMBL" id="ML996690">
    <property type="protein sequence ID" value="KAF2402694.1"/>
    <property type="molecule type" value="Genomic_DNA"/>
</dbReference>
<evidence type="ECO:0000256" key="5">
    <source>
        <dbReference type="ARBA" id="ARBA00022989"/>
    </source>
</evidence>
<dbReference type="Proteomes" id="UP000799640">
    <property type="component" value="Unassembled WGS sequence"/>
</dbReference>
<dbReference type="GO" id="GO:0006487">
    <property type="term" value="P:protein N-linked glycosylation"/>
    <property type="evidence" value="ECO:0007669"/>
    <property type="project" value="TreeGrafter"/>
</dbReference>
<organism evidence="9 10">
    <name type="scientific">Trichodelitschia bisporula</name>
    <dbReference type="NCBI Taxonomy" id="703511"/>
    <lineage>
        <taxon>Eukaryota</taxon>
        <taxon>Fungi</taxon>
        <taxon>Dikarya</taxon>
        <taxon>Ascomycota</taxon>
        <taxon>Pezizomycotina</taxon>
        <taxon>Dothideomycetes</taxon>
        <taxon>Dothideomycetes incertae sedis</taxon>
        <taxon>Phaeotrichales</taxon>
        <taxon>Phaeotrichaceae</taxon>
        <taxon>Trichodelitschia</taxon>
    </lineage>
</organism>
<dbReference type="GO" id="GO:0008250">
    <property type="term" value="C:oligosaccharyltransferase complex"/>
    <property type="evidence" value="ECO:0007669"/>
    <property type="project" value="InterPro"/>
</dbReference>
<keyword evidence="6 7" id="KW-0472">Membrane</keyword>
<evidence type="ECO:0000256" key="4">
    <source>
        <dbReference type="ARBA" id="ARBA00022824"/>
    </source>
</evidence>
<name>A0A6G1I3C8_9PEZI</name>
<dbReference type="OrthoDB" id="432292at2759"/>
<feature type="transmembrane region" description="Helical" evidence="7">
    <location>
        <begin position="133"/>
        <end position="156"/>
    </location>
</feature>
<protein>
    <recommendedName>
        <fullName evidence="8">Ribophorin II C-terminal domain-containing protein</fullName>
    </recommendedName>
</protein>
<comment type="subcellular location">
    <subcellularLocation>
        <location evidence="1">Endoplasmic reticulum membrane</location>
        <topology evidence="1">Multi-pass membrane protein</topology>
    </subcellularLocation>
</comment>
<dbReference type="InterPro" id="IPR056790">
    <property type="entry name" value="Ribophorin_II_C"/>
</dbReference>
<dbReference type="InterPro" id="IPR008814">
    <property type="entry name" value="Swp1"/>
</dbReference>
<accession>A0A6G1I3C8</accession>